<accession>A0AAV2PVS8</accession>
<gene>
    <name evidence="1" type="ORF">MNOR_LOCUS4942</name>
</gene>
<feature type="non-terminal residue" evidence="1">
    <location>
        <position position="1"/>
    </location>
</feature>
<comment type="caution">
    <text evidence="1">The sequence shown here is derived from an EMBL/GenBank/DDBJ whole genome shotgun (WGS) entry which is preliminary data.</text>
</comment>
<dbReference type="Proteomes" id="UP001497623">
    <property type="component" value="Unassembled WGS sequence"/>
</dbReference>
<organism evidence="1 2">
    <name type="scientific">Meganyctiphanes norvegica</name>
    <name type="common">Northern krill</name>
    <name type="synonym">Thysanopoda norvegica</name>
    <dbReference type="NCBI Taxonomy" id="48144"/>
    <lineage>
        <taxon>Eukaryota</taxon>
        <taxon>Metazoa</taxon>
        <taxon>Ecdysozoa</taxon>
        <taxon>Arthropoda</taxon>
        <taxon>Crustacea</taxon>
        <taxon>Multicrustacea</taxon>
        <taxon>Malacostraca</taxon>
        <taxon>Eumalacostraca</taxon>
        <taxon>Eucarida</taxon>
        <taxon>Euphausiacea</taxon>
        <taxon>Euphausiidae</taxon>
        <taxon>Meganyctiphanes</taxon>
    </lineage>
</organism>
<dbReference type="AlphaFoldDB" id="A0AAV2PVS8"/>
<dbReference type="EMBL" id="CAXKWB010001848">
    <property type="protein sequence ID" value="CAL4065653.1"/>
    <property type="molecule type" value="Genomic_DNA"/>
</dbReference>
<sequence length="204" mass="22961">DLKADVKVLMEAYKNKSQLYKSEMEDIKERQMLNETSPANNTQDKCNTDFNLKEIDFGSIGGKAGATSFYGDCCTPAKGFHGPEWHSGKSTLPQALWFHFDQPIKVVLYSFNSRPTDQVNLKADGPSKYAFFGSNSTDCSDQSSWVVLKEDTSGTPFSVKYASRTEYVNHPDVYSCYGFKVIDVPGRYNGDKWAIITGVRFFYV</sequence>
<evidence type="ECO:0000313" key="1">
    <source>
        <dbReference type="EMBL" id="CAL4065653.1"/>
    </source>
</evidence>
<evidence type="ECO:0000313" key="2">
    <source>
        <dbReference type="Proteomes" id="UP001497623"/>
    </source>
</evidence>
<name>A0AAV2PVS8_MEGNR</name>
<protein>
    <submittedName>
        <fullName evidence="1">Uncharacterized protein</fullName>
    </submittedName>
</protein>
<reference evidence="1 2" key="1">
    <citation type="submission" date="2024-05" db="EMBL/GenBank/DDBJ databases">
        <authorList>
            <person name="Wallberg A."/>
        </authorList>
    </citation>
    <scope>NUCLEOTIDE SEQUENCE [LARGE SCALE GENOMIC DNA]</scope>
</reference>
<proteinExistence type="predicted"/>
<keyword evidence="2" id="KW-1185">Reference proteome</keyword>